<sequence>MTTGSPRVRRTASAISSLEVREAELHKLAKRLTEQGTHSTARQNPYAAEPGSDLDPMLLARRMLYSVLSTLPAGTECARLPQALASGATLVIEVPAFDLQCVR</sequence>
<evidence type="ECO:0000313" key="2">
    <source>
        <dbReference type="EMBL" id="PKX89527.1"/>
    </source>
</evidence>
<proteinExistence type="predicted"/>
<name>A0A2I1BVW7_ASPN1</name>
<evidence type="ECO:0000256" key="1">
    <source>
        <dbReference type="SAM" id="MobiDB-lite"/>
    </source>
</evidence>
<feature type="region of interest" description="Disordered" evidence="1">
    <location>
        <begin position="31"/>
        <end position="53"/>
    </location>
</feature>
<dbReference type="VEuPathDB" id="FungiDB:P174DRAFT_424713"/>
<dbReference type="RefSeq" id="XP_024678122.1">
    <property type="nucleotide sequence ID" value="XM_024825225.1"/>
</dbReference>
<accession>A0A2I1BVW7</accession>
<evidence type="ECO:0000313" key="3">
    <source>
        <dbReference type="Proteomes" id="UP000234474"/>
    </source>
</evidence>
<gene>
    <name evidence="2" type="ORF">P174DRAFT_424713</name>
</gene>
<reference evidence="3" key="1">
    <citation type="journal article" date="2018" name="Proc. Natl. Acad. Sci. U.S.A.">
        <title>Linking secondary metabolites to gene clusters through genome sequencing of six diverse Aspergillus species.</title>
        <authorList>
            <person name="Kaerboelling I."/>
            <person name="Vesth T.C."/>
            <person name="Frisvad J.C."/>
            <person name="Nybo J.L."/>
            <person name="Theobald S."/>
            <person name="Kuo A."/>
            <person name="Bowyer P."/>
            <person name="Matsuda Y."/>
            <person name="Mondo S."/>
            <person name="Lyhne E.K."/>
            <person name="Kogle M.E."/>
            <person name="Clum A."/>
            <person name="Lipzen A."/>
            <person name="Salamov A."/>
            <person name="Ngan C.Y."/>
            <person name="Daum C."/>
            <person name="Chiniquy J."/>
            <person name="Barry K."/>
            <person name="LaButti K."/>
            <person name="Haridas S."/>
            <person name="Simmons B.A."/>
            <person name="Magnuson J.K."/>
            <person name="Mortensen U.H."/>
            <person name="Larsen T.O."/>
            <person name="Grigoriev I.V."/>
            <person name="Baker S.E."/>
            <person name="Andersen M.R."/>
        </authorList>
    </citation>
    <scope>NUCLEOTIDE SEQUENCE [LARGE SCALE GENOMIC DNA]</scope>
    <source>
        <strain evidence="3">IBT 16806</strain>
    </source>
</reference>
<keyword evidence="3" id="KW-1185">Reference proteome</keyword>
<organism evidence="2 3">
    <name type="scientific">Aspergillus novofumigatus (strain IBT 16806)</name>
    <dbReference type="NCBI Taxonomy" id="1392255"/>
    <lineage>
        <taxon>Eukaryota</taxon>
        <taxon>Fungi</taxon>
        <taxon>Dikarya</taxon>
        <taxon>Ascomycota</taxon>
        <taxon>Pezizomycotina</taxon>
        <taxon>Eurotiomycetes</taxon>
        <taxon>Eurotiomycetidae</taxon>
        <taxon>Eurotiales</taxon>
        <taxon>Aspergillaceae</taxon>
        <taxon>Aspergillus</taxon>
        <taxon>Aspergillus subgen. Fumigati</taxon>
    </lineage>
</organism>
<dbReference type="Proteomes" id="UP000234474">
    <property type="component" value="Unassembled WGS sequence"/>
</dbReference>
<dbReference type="AlphaFoldDB" id="A0A2I1BVW7"/>
<feature type="compositionally biased region" description="Polar residues" evidence="1">
    <location>
        <begin position="34"/>
        <end position="43"/>
    </location>
</feature>
<dbReference type="EMBL" id="MSZS01000009">
    <property type="protein sequence ID" value="PKX89527.1"/>
    <property type="molecule type" value="Genomic_DNA"/>
</dbReference>
<dbReference type="OrthoDB" id="3800083at2759"/>
<dbReference type="GeneID" id="36532550"/>
<protein>
    <submittedName>
        <fullName evidence="2">Uncharacterized protein</fullName>
    </submittedName>
</protein>
<comment type="caution">
    <text evidence="2">The sequence shown here is derived from an EMBL/GenBank/DDBJ whole genome shotgun (WGS) entry which is preliminary data.</text>
</comment>